<dbReference type="CDD" id="cd01650">
    <property type="entry name" value="RT_nLTR_like"/>
    <property type="match status" value="1"/>
</dbReference>
<feature type="region of interest" description="Disordered" evidence="1">
    <location>
        <begin position="123"/>
        <end position="171"/>
    </location>
</feature>
<dbReference type="PANTHER" id="PTHR33116">
    <property type="entry name" value="REVERSE TRANSCRIPTASE ZINC-BINDING DOMAIN-CONTAINING PROTEIN-RELATED-RELATED"/>
    <property type="match status" value="1"/>
</dbReference>
<dbReference type="Pfam" id="PF13966">
    <property type="entry name" value="zf-RVT"/>
    <property type="match status" value="1"/>
</dbReference>
<gene>
    <name evidence="3" type="ORF">FSB_LOCUS31322</name>
</gene>
<dbReference type="InterPro" id="IPR005135">
    <property type="entry name" value="Endo/exonuclease/phosphatase"/>
</dbReference>
<dbReference type="Pfam" id="PF03372">
    <property type="entry name" value="Exo_endo_phos"/>
    <property type="match status" value="1"/>
</dbReference>
<dbReference type="InterPro" id="IPR026960">
    <property type="entry name" value="RVT-Znf"/>
</dbReference>
<dbReference type="GO" id="GO:0003824">
    <property type="term" value="F:catalytic activity"/>
    <property type="evidence" value="ECO:0007669"/>
    <property type="project" value="InterPro"/>
</dbReference>
<dbReference type="PANTHER" id="PTHR33116:SF78">
    <property type="entry name" value="OS12G0587133 PROTEIN"/>
    <property type="match status" value="1"/>
</dbReference>
<name>A0A2N9GVT3_FAGSY</name>
<evidence type="ECO:0000313" key="3">
    <source>
        <dbReference type="EMBL" id="SPD03440.1"/>
    </source>
</evidence>
<dbReference type="SUPFAM" id="SSF56219">
    <property type="entry name" value="DNase I-like"/>
    <property type="match status" value="1"/>
</dbReference>
<dbReference type="Pfam" id="PF00078">
    <property type="entry name" value="RVT_1"/>
    <property type="match status" value="1"/>
</dbReference>
<proteinExistence type="predicted"/>
<dbReference type="InterPro" id="IPR000477">
    <property type="entry name" value="RT_dom"/>
</dbReference>
<sequence>MECRGKFQGSLWLGLRGLRWALEEMGKLKDLPSSQAGYFQFLRDRYRTLELSYLSNRGGRFVELVEYHGGSQRGNLRIPEGRRGVGWVTFESELRRYFLTKIDSSSPLPSNEGAQGGTVRISAQETHNRNRRNGRNSNSQSSLERRDSRRGDNVAYLAPEKHLRESRQRFKEPKVNLRVPLSQMEPRPTRKCDFKWVSGQTSLKVTKLENGLREVVWVWPNNMPNGSRTEPMDPSSLEPHHTGPLARDLQVNEVIPQNLIEDSGDVEGEVALSEELDAPSDVGPGLVVMAEAETEESDEDVSRGPSVVTAAPVPSDSSALALVRVDLAATSQQDVHDEVLALGFTHEQEVASDIVGLESEYMVSEVNSPVMELFVYDAEPQSPMVCKPLAIIEPSVQTEVVSGNSGGKFPRVVGGPNGRTEATRNSKKCEMGSRKVTASKSKGVRELKNLASSVNYEDKVDGRVIHSIWGNRFAGWEVLNAVNTAGGVLLLWDKRVVNRVDSKVGTFSVSCQWKSLIDGFEWVGTGVYGPNRDESRSELWDELSEVRHQWTQPWSIFGDFNVVRFPSERRGCVRINPAMVDFSDFIEGFYLVDLPLNGGLYTWCNGLANPSMSRIDRVLVSTNWEEHYPDVVQKLLPKPISDHNPVLLEAGGMARGNGTPSFVLAQKLRALKGDLKEWNKLVYGDVSIKRQQLECELQAYDDKESLTSLSSEEHSLRAVCKVELESVAHAEEVFWRQKSRILWLKEGDNNIKFFHKMANSHWRYNYMDKVEVDGVVFEEESVIREQVVHFYESLYQESETWRPTVDGLEFDVITANERALLERRFDKDEVLQVVKDLQGDKAPGPDGFTMAFFQKCWSVIEADVMGFLDEVYQHCKFERSLNASFIALIPKKQNATNIRDFRPISLIGSIYKLLAKVLANRLRGVLDKLISESQNAFVGGRKILDSVLIANECLDSRLKSRIPGVICKLDIEKAYDHVNWSCLLHLLERMGFGRRWRWWIEACISSIQFSVLVNGSPEGFFSSSRGLRQGDPLSPLLFLLVMEVLSRMLQKVEEEGLIWGFQAGCNAGDGLRISHLLYADDTILFCDADPDQLLYIRLALTCFEAVTGLRVNMAKSEMVPVGEVQNISELADSLCCQIGVLPLSYLGMPLGASYKAVTVWNPILEKLERRLSGWQKLYLSKGGRLTLLKSTLSSLPTYFLSLFTIPISVVRRIEKLQRDFLWGGMGDEFKHHLVGWDTVCMPKEAGGLGVRSLVLTNKALLGKWLWRFGLEEDHLWRRVIVAKFGTDLGGWYTQPIRGPHGCGLWKGIMLGWEDYFQHVEFVVGQGTRVRLWKDKWCGETSLMVLFPNLFNCSSNKEATIANVLTTPDSRGVREWNVTFVRNFNDWEVDLVAEFFHFLHSRKVPTAATPDGLHWKLCKDGVFASRSFYYALMDRRGVSFPWKSIWRVKAPPRVVFFIWTAAWGCILTCDNLMRRGYTMVGWCCMCRCDGENAEHLLLHCSAAQRLWNFVFASFRVHWVLPRRVGEEFANI</sequence>
<feature type="compositionally biased region" description="Basic and acidic residues" evidence="1">
    <location>
        <begin position="143"/>
        <end position="152"/>
    </location>
</feature>
<dbReference type="InterPro" id="IPR043502">
    <property type="entry name" value="DNA/RNA_pol_sf"/>
</dbReference>
<dbReference type="PROSITE" id="PS50878">
    <property type="entry name" value="RT_POL"/>
    <property type="match status" value="1"/>
</dbReference>
<protein>
    <recommendedName>
        <fullName evidence="2">Reverse transcriptase domain-containing protein</fullName>
    </recommendedName>
</protein>
<dbReference type="InterPro" id="IPR036691">
    <property type="entry name" value="Endo/exonu/phosph_ase_sf"/>
</dbReference>
<dbReference type="EMBL" id="OIVN01002415">
    <property type="protein sequence ID" value="SPD03440.1"/>
    <property type="molecule type" value="Genomic_DNA"/>
</dbReference>
<evidence type="ECO:0000259" key="2">
    <source>
        <dbReference type="PROSITE" id="PS50878"/>
    </source>
</evidence>
<organism evidence="3">
    <name type="scientific">Fagus sylvatica</name>
    <name type="common">Beechnut</name>
    <dbReference type="NCBI Taxonomy" id="28930"/>
    <lineage>
        <taxon>Eukaryota</taxon>
        <taxon>Viridiplantae</taxon>
        <taxon>Streptophyta</taxon>
        <taxon>Embryophyta</taxon>
        <taxon>Tracheophyta</taxon>
        <taxon>Spermatophyta</taxon>
        <taxon>Magnoliopsida</taxon>
        <taxon>eudicotyledons</taxon>
        <taxon>Gunneridae</taxon>
        <taxon>Pentapetalae</taxon>
        <taxon>rosids</taxon>
        <taxon>fabids</taxon>
        <taxon>Fagales</taxon>
        <taxon>Fagaceae</taxon>
        <taxon>Fagus</taxon>
    </lineage>
</organism>
<evidence type="ECO:0000256" key="1">
    <source>
        <dbReference type="SAM" id="MobiDB-lite"/>
    </source>
</evidence>
<accession>A0A2N9GVT3</accession>
<reference evidence="3" key="1">
    <citation type="submission" date="2018-02" db="EMBL/GenBank/DDBJ databases">
        <authorList>
            <person name="Cohen D.B."/>
            <person name="Kent A.D."/>
        </authorList>
    </citation>
    <scope>NUCLEOTIDE SEQUENCE</scope>
</reference>
<feature type="domain" description="Reverse transcriptase" evidence="2">
    <location>
        <begin position="870"/>
        <end position="1150"/>
    </location>
</feature>
<feature type="region of interest" description="Disordered" evidence="1">
    <location>
        <begin position="407"/>
        <end position="426"/>
    </location>
</feature>
<dbReference type="Gene3D" id="3.60.10.10">
    <property type="entry name" value="Endonuclease/exonuclease/phosphatase"/>
    <property type="match status" value="1"/>
</dbReference>
<dbReference type="SUPFAM" id="SSF56672">
    <property type="entry name" value="DNA/RNA polymerases"/>
    <property type="match status" value="1"/>
</dbReference>
<feature type="compositionally biased region" description="Basic and acidic residues" evidence="1">
    <location>
        <begin position="159"/>
        <end position="171"/>
    </location>
</feature>